<sequence length="515" mass="55970">MSSYPGTSGFSIHQFQLLQQTTSGQGKRDHQSQLPQQITKVQGKRDDFSTFRNSIPQTPQTWLEKRHDFGLTTTDGLRAAFRRLILSDILQPYSATSTVRDNVRRYVTSKRRRSACLSTIEDVIFLGECDIALGLGVNLSQVHSAMKKYLSSSTSNTVLRHYRQVPYKLSLWMINLYEICGYAAFELFLYANRPVSGYDRLVRSASIDLVFRAEAPSLIPIELRKKDPQTDLTFYLPFLIWASFLVNVRIDCFDQLRRRSFPLAGHTSADFKRCLSFLGEGHPEISLALAQSTRNAQPVEIDAADTNVTRRKRSAGCGLQGRAKRARTCDRPPDDPAAPHHTAEEAITEKGASEDDRAGGFDRRHHDAAENFSHGGAQQLAAPNPPSQAASSGNAVHCDLTSFAAGHEPPGCPPPEQFSYRPELPTQGPPQGHVYVAAGIDVPVASCNTGQPDNAPVGLMGSVSSEGAVQAWTPERHCGPYPGGLGCSAAGAGSVGTMSNTGSGQIGGVELCVVL</sequence>
<dbReference type="HOGENOM" id="CLU_528929_0_0_1"/>
<reference evidence="2" key="1">
    <citation type="submission" date="2012-08" db="EMBL/GenBank/DDBJ databases">
        <title>Genome analysis of Colletotrichum orbiculare and Colletotrichum fructicola.</title>
        <authorList>
            <person name="Gan P.H.P."/>
            <person name="Ikeda K."/>
            <person name="Irieda H."/>
            <person name="Narusaka M."/>
            <person name="O'Connell R.J."/>
            <person name="Narusaka Y."/>
            <person name="Takano Y."/>
            <person name="Kubo Y."/>
            <person name="Shirasu K."/>
        </authorList>
    </citation>
    <scope>NUCLEOTIDE SEQUENCE</scope>
    <source>
        <strain evidence="2">Nara gc5</strain>
    </source>
</reference>
<accession>L2G5A4</accession>
<evidence type="ECO:0000256" key="1">
    <source>
        <dbReference type="SAM" id="MobiDB-lite"/>
    </source>
</evidence>
<evidence type="ECO:0000313" key="2">
    <source>
        <dbReference type="EMBL" id="ELA33461.1"/>
    </source>
</evidence>
<name>L2G5A4_COLFN</name>
<feature type="region of interest" description="Disordered" evidence="1">
    <location>
        <begin position="406"/>
        <end position="430"/>
    </location>
</feature>
<feature type="region of interest" description="Disordered" evidence="1">
    <location>
        <begin position="310"/>
        <end position="362"/>
    </location>
</feature>
<dbReference type="EMBL" id="KB020658">
    <property type="protein sequence ID" value="ELA33461.1"/>
    <property type="molecule type" value="Genomic_DNA"/>
</dbReference>
<feature type="compositionally biased region" description="Basic and acidic residues" evidence="1">
    <location>
        <begin position="327"/>
        <end position="362"/>
    </location>
</feature>
<gene>
    <name evidence="2" type="ORF">CGGC5_710</name>
</gene>
<organism evidence="2">
    <name type="scientific">Colletotrichum fructicola (strain Nara gc5)</name>
    <name type="common">Anthracnose fungus</name>
    <name type="synonym">Colletotrichum gloeosporioides (strain Nara gc5)</name>
    <dbReference type="NCBI Taxonomy" id="1213859"/>
    <lineage>
        <taxon>Eukaryota</taxon>
        <taxon>Fungi</taxon>
        <taxon>Dikarya</taxon>
        <taxon>Ascomycota</taxon>
        <taxon>Pezizomycotina</taxon>
        <taxon>Sordariomycetes</taxon>
        <taxon>Hypocreomycetidae</taxon>
        <taxon>Glomerellales</taxon>
        <taxon>Glomerellaceae</taxon>
        <taxon>Colletotrichum</taxon>
        <taxon>Colletotrichum gloeosporioides species complex</taxon>
    </lineage>
</organism>
<proteinExistence type="predicted"/>
<protein>
    <submittedName>
        <fullName evidence="2">Uncharacterized protein</fullName>
    </submittedName>
</protein>
<dbReference type="AlphaFoldDB" id="L2G5A4"/>